<dbReference type="InterPro" id="IPR036047">
    <property type="entry name" value="F-box-like_dom_sf"/>
</dbReference>
<dbReference type="AlphaFoldDB" id="A0A8H6YQA6"/>
<keyword evidence="3" id="KW-1185">Reference proteome</keyword>
<evidence type="ECO:0000313" key="2">
    <source>
        <dbReference type="EMBL" id="KAF7362391.1"/>
    </source>
</evidence>
<dbReference type="Proteomes" id="UP000620124">
    <property type="component" value="Unassembled WGS sequence"/>
</dbReference>
<reference evidence="2" key="1">
    <citation type="submission" date="2020-05" db="EMBL/GenBank/DDBJ databases">
        <title>Mycena genomes resolve the evolution of fungal bioluminescence.</title>
        <authorList>
            <person name="Tsai I.J."/>
        </authorList>
    </citation>
    <scope>NUCLEOTIDE SEQUENCE</scope>
    <source>
        <strain evidence="2">CCC161011</strain>
    </source>
</reference>
<organism evidence="2 3">
    <name type="scientific">Mycena venus</name>
    <dbReference type="NCBI Taxonomy" id="2733690"/>
    <lineage>
        <taxon>Eukaryota</taxon>
        <taxon>Fungi</taxon>
        <taxon>Dikarya</taxon>
        <taxon>Basidiomycota</taxon>
        <taxon>Agaricomycotina</taxon>
        <taxon>Agaricomycetes</taxon>
        <taxon>Agaricomycetidae</taxon>
        <taxon>Agaricales</taxon>
        <taxon>Marasmiineae</taxon>
        <taxon>Mycenaceae</taxon>
        <taxon>Mycena</taxon>
    </lineage>
</organism>
<dbReference type="PROSITE" id="PS50181">
    <property type="entry name" value="FBOX"/>
    <property type="match status" value="1"/>
</dbReference>
<evidence type="ECO:0000259" key="1">
    <source>
        <dbReference type="PROSITE" id="PS50181"/>
    </source>
</evidence>
<dbReference type="EMBL" id="JACAZI010000004">
    <property type="protein sequence ID" value="KAF7362391.1"/>
    <property type="molecule type" value="Genomic_DNA"/>
</dbReference>
<sequence>MTLCDLPIDIILDVVNFLELPDPISLLLTCSALYGLSDERSFWISVLETTRRKSPIACPPHSDLSQYPLDRLKGLVISWSKLQINWNQPFPQIVQPATTTHLPGPAQIIFMVQGTDILVLTMKGSVFCWDAKNATPFPLRAVETGGHITQVSGLESAGICVLAFFAAPFAAPHAPRRYILTIKHAAGKAIDFTSEVSQVSMPYGPHFESVFVTEDMVGTISAIDNQEDCILTVSGVSSDDRLLDSTSVLKLHRPLPSHALMLSFAYKGHLYILLEDSESVQIQHISRKSLRSGGCEESSLYISEIDSSYDEFAAFCYMIPSTPFYGISAVFVRLEGHAQGDTSRSTCFTFLPTTLTHAADDGVSSPLAFDTSCVTEWVSGVLAEISLVWLDHSGFNAVAVIQPVMAFEPPRLVLVRYHPETRSTSSHTLTVPETINPRSLSSVCIDDTAGVVHLVDTAGLLSTLRYV</sequence>
<name>A0A8H6YQA6_9AGAR</name>
<gene>
    <name evidence="2" type="ORF">MVEN_00586200</name>
</gene>
<dbReference type="InterPro" id="IPR001810">
    <property type="entry name" value="F-box_dom"/>
</dbReference>
<dbReference type="OrthoDB" id="2886361at2759"/>
<comment type="caution">
    <text evidence="2">The sequence shown here is derived from an EMBL/GenBank/DDBJ whole genome shotgun (WGS) entry which is preliminary data.</text>
</comment>
<proteinExistence type="predicted"/>
<protein>
    <submittedName>
        <fullName evidence="2">F-box domain-containing protein</fullName>
    </submittedName>
</protein>
<dbReference type="SUPFAM" id="SSF81383">
    <property type="entry name" value="F-box domain"/>
    <property type="match status" value="1"/>
</dbReference>
<feature type="domain" description="F-box" evidence="1">
    <location>
        <begin position="1"/>
        <end position="46"/>
    </location>
</feature>
<evidence type="ECO:0000313" key="3">
    <source>
        <dbReference type="Proteomes" id="UP000620124"/>
    </source>
</evidence>
<accession>A0A8H6YQA6</accession>